<evidence type="ECO:0000313" key="3">
    <source>
        <dbReference type="Proteomes" id="UP000242519"/>
    </source>
</evidence>
<evidence type="ECO:0000256" key="1">
    <source>
        <dbReference type="SAM" id="MobiDB-lite"/>
    </source>
</evidence>
<organism evidence="2 3">
    <name type="scientific">Diplocarpon coronariae</name>
    <dbReference type="NCBI Taxonomy" id="2795749"/>
    <lineage>
        <taxon>Eukaryota</taxon>
        <taxon>Fungi</taxon>
        <taxon>Dikarya</taxon>
        <taxon>Ascomycota</taxon>
        <taxon>Pezizomycotina</taxon>
        <taxon>Leotiomycetes</taxon>
        <taxon>Helotiales</taxon>
        <taxon>Drepanopezizaceae</taxon>
        <taxon>Diplocarpon</taxon>
    </lineage>
</organism>
<feature type="region of interest" description="Disordered" evidence="1">
    <location>
        <begin position="87"/>
        <end position="139"/>
    </location>
</feature>
<protein>
    <submittedName>
        <fullName evidence="2">Uncharacterized protein</fullName>
    </submittedName>
</protein>
<dbReference type="OrthoDB" id="3438093at2759"/>
<feature type="region of interest" description="Disordered" evidence="1">
    <location>
        <begin position="360"/>
        <end position="379"/>
    </location>
</feature>
<dbReference type="InParanoid" id="A0A218YYT8"/>
<gene>
    <name evidence="2" type="ORF">B2J93_255</name>
</gene>
<accession>A0A218YYT8</accession>
<evidence type="ECO:0000313" key="2">
    <source>
        <dbReference type="EMBL" id="OWP00959.1"/>
    </source>
</evidence>
<proteinExistence type="predicted"/>
<dbReference type="Proteomes" id="UP000242519">
    <property type="component" value="Unassembled WGS sequence"/>
</dbReference>
<dbReference type="EMBL" id="MZNU01000298">
    <property type="protein sequence ID" value="OWP00959.1"/>
    <property type="molecule type" value="Genomic_DNA"/>
</dbReference>
<dbReference type="AlphaFoldDB" id="A0A218YYT8"/>
<feature type="compositionally biased region" description="Basic residues" evidence="1">
    <location>
        <begin position="92"/>
        <end position="101"/>
    </location>
</feature>
<sequence>MCVKEFLGYNCGHCSVPHLRRCPLTLLNASFPDCEYAAERPLFINENCHACTRILWNDRVLKEEEAHRARHHAGECGCPVIFDGGNRDSHRLRPRSSKGKGKGKEVSLSGEDSDTAKREGVNGEHAAQYPVGGYEGQGRDIRYQGQQDVESSSPHVHVSGAHHPMSINQELSMPGQMESPHEHPGCYDAQSRAVIDNVYDRHGFPEGRSVQHSALSFSHLAINQPGRGMKWYPEYNPNRANIPQFLTGTAPIAVPYQVRQRLSTTKTAKARTSHIPDATNSAAVYTLSSTITEQDQQDQEQVPNPTFNLAAAPPPALEASAQAPVAEEANAQTLGEAAAPLQDNVSHPPTSHIVLQIPRGPRAWQSRKKSKSFGGEKFSHHSIVGDTSIDIKAADDAGYVEVDHKSPGVVSSGVVDAMPM</sequence>
<feature type="region of interest" description="Disordered" evidence="1">
    <location>
        <begin position="292"/>
        <end position="312"/>
    </location>
</feature>
<dbReference type="STRING" id="503106.A0A218YYT8"/>
<reference evidence="2 3" key="1">
    <citation type="submission" date="2017-04" db="EMBL/GenBank/DDBJ databases">
        <title>Draft genome sequence of Marssonina coronaria NL1: causal agent of apple blotch.</title>
        <authorList>
            <person name="Cheng Q."/>
        </authorList>
    </citation>
    <scope>NUCLEOTIDE SEQUENCE [LARGE SCALE GENOMIC DNA]</scope>
    <source>
        <strain evidence="2 3">NL1</strain>
    </source>
</reference>
<keyword evidence="3" id="KW-1185">Reference proteome</keyword>
<comment type="caution">
    <text evidence="2">The sequence shown here is derived from an EMBL/GenBank/DDBJ whole genome shotgun (WGS) entry which is preliminary data.</text>
</comment>
<name>A0A218YYT8_9HELO</name>